<gene>
    <name evidence="4" type="ORF">DCC35_18165</name>
</gene>
<dbReference type="HAMAP" id="MF_00984">
    <property type="entry name" value="SSB"/>
    <property type="match status" value="1"/>
</dbReference>
<dbReference type="Proteomes" id="UP000298616">
    <property type="component" value="Chromosome"/>
</dbReference>
<proteinExistence type="inferred from homology"/>
<dbReference type="GO" id="GO:0006260">
    <property type="term" value="P:DNA replication"/>
    <property type="evidence" value="ECO:0007669"/>
    <property type="project" value="InterPro"/>
</dbReference>
<evidence type="ECO:0000313" key="5">
    <source>
        <dbReference type="Proteomes" id="UP000298616"/>
    </source>
</evidence>
<dbReference type="Pfam" id="PF00436">
    <property type="entry name" value="SSB"/>
    <property type="match status" value="1"/>
</dbReference>
<evidence type="ECO:0000313" key="4">
    <source>
        <dbReference type="EMBL" id="QCK16519.1"/>
    </source>
</evidence>
<dbReference type="InterPro" id="IPR012340">
    <property type="entry name" value="NA-bd_OB-fold"/>
</dbReference>
<dbReference type="PANTHER" id="PTHR10302:SF0">
    <property type="entry name" value="SINGLE-STRANDED DNA-BINDING PROTEIN, MITOCHONDRIAL"/>
    <property type="match status" value="1"/>
</dbReference>
<sequence>MNSLRNRVQLIGNLGADPEIKEFNSGKKMTTLSLATTESYLNNKGERINDTQWHRIVLWDKLAEIAGKYLTKGREIVIDGKLIHRSYEDNNGNKKFVTEVVAQDMLMLNNAKKEAVAELD</sequence>
<dbReference type="RefSeq" id="WP_137092108.1">
    <property type="nucleotide sequence ID" value="NZ_CP028923.1"/>
</dbReference>
<accession>A0A4D7JKU1</accession>
<dbReference type="KEGG" id="fpf:DCC35_18165"/>
<dbReference type="CDD" id="cd04496">
    <property type="entry name" value="SSB_OBF"/>
    <property type="match status" value="1"/>
</dbReference>
<evidence type="ECO:0000256" key="2">
    <source>
        <dbReference type="HAMAP-Rule" id="MF_00984"/>
    </source>
</evidence>
<dbReference type="SUPFAM" id="SSF50249">
    <property type="entry name" value="Nucleic acid-binding proteins"/>
    <property type="match status" value="1"/>
</dbReference>
<dbReference type="AlphaFoldDB" id="A0A4D7JKU1"/>
<evidence type="ECO:0000256" key="1">
    <source>
        <dbReference type="ARBA" id="ARBA00023125"/>
    </source>
</evidence>
<dbReference type="InterPro" id="IPR000424">
    <property type="entry name" value="Primosome_PriB/ssb"/>
</dbReference>
<dbReference type="GO" id="GO:0003697">
    <property type="term" value="F:single-stranded DNA binding"/>
    <property type="evidence" value="ECO:0007669"/>
    <property type="project" value="UniProtKB-UniRule"/>
</dbReference>
<dbReference type="PIRSF" id="PIRSF002070">
    <property type="entry name" value="SSB"/>
    <property type="match status" value="1"/>
</dbReference>
<protein>
    <recommendedName>
        <fullName evidence="2 3">Single-stranded DNA-binding protein</fullName>
        <shortName evidence="2">SSB</shortName>
    </recommendedName>
</protein>
<dbReference type="NCBIfam" id="TIGR00621">
    <property type="entry name" value="ssb"/>
    <property type="match status" value="1"/>
</dbReference>
<dbReference type="Gene3D" id="2.40.50.140">
    <property type="entry name" value="Nucleic acid-binding proteins"/>
    <property type="match status" value="1"/>
</dbReference>
<evidence type="ECO:0000256" key="3">
    <source>
        <dbReference type="PIRNR" id="PIRNR002070"/>
    </source>
</evidence>
<comment type="subunit">
    <text evidence="2">Homotetramer.</text>
</comment>
<comment type="caution">
    <text evidence="2">Lacks conserved residue(s) required for the propagation of feature annotation.</text>
</comment>
<keyword evidence="1 2" id="KW-0238">DNA-binding</keyword>
<keyword evidence="5" id="KW-1185">Reference proteome</keyword>
<dbReference type="InterPro" id="IPR011344">
    <property type="entry name" value="ssDNA-bd"/>
</dbReference>
<dbReference type="PANTHER" id="PTHR10302">
    <property type="entry name" value="SINGLE-STRANDED DNA-BINDING PROTEIN"/>
    <property type="match status" value="1"/>
</dbReference>
<organism evidence="4 5">
    <name type="scientific">Mangrovivirga cuniculi</name>
    <dbReference type="NCBI Taxonomy" id="2715131"/>
    <lineage>
        <taxon>Bacteria</taxon>
        <taxon>Pseudomonadati</taxon>
        <taxon>Bacteroidota</taxon>
        <taxon>Cytophagia</taxon>
        <taxon>Cytophagales</taxon>
        <taxon>Mangrovivirgaceae</taxon>
        <taxon>Mangrovivirga</taxon>
    </lineage>
</organism>
<name>A0A4D7JKU1_9BACT</name>
<dbReference type="OrthoDB" id="9809878at2"/>
<reference evidence="4 5" key="1">
    <citation type="submission" date="2018-04" db="EMBL/GenBank/DDBJ databases">
        <title>Complete genome uncultured novel isolate.</title>
        <authorList>
            <person name="Merlino G."/>
        </authorList>
    </citation>
    <scope>NUCLEOTIDE SEQUENCE [LARGE SCALE GENOMIC DNA]</scope>
    <source>
        <strain evidence="5">R1DC9</strain>
    </source>
</reference>
<dbReference type="EMBL" id="CP028923">
    <property type="protein sequence ID" value="QCK16519.1"/>
    <property type="molecule type" value="Genomic_DNA"/>
</dbReference>
<dbReference type="PROSITE" id="PS50935">
    <property type="entry name" value="SSB"/>
    <property type="match status" value="1"/>
</dbReference>
<dbReference type="GO" id="GO:0009295">
    <property type="term" value="C:nucleoid"/>
    <property type="evidence" value="ECO:0007669"/>
    <property type="project" value="TreeGrafter"/>
</dbReference>